<dbReference type="GO" id="GO:0140293">
    <property type="term" value="F:ADP-ribosylglutamate hydrolase activity"/>
    <property type="evidence" value="ECO:0007669"/>
    <property type="project" value="TreeGrafter"/>
</dbReference>
<gene>
    <name evidence="2" type="ORF">LARSCL_LOCUS3015</name>
</gene>
<reference evidence="2 3" key="1">
    <citation type="submission" date="2024-04" db="EMBL/GenBank/DDBJ databases">
        <authorList>
            <person name="Rising A."/>
            <person name="Reimegard J."/>
            <person name="Sonavane S."/>
            <person name="Akerstrom W."/>
            <person name="Nylinder S."/>
            <person name="Hedman E."/>
            <person name="Kallberg Y."/>
        </authorList>
    </citation>
    <scope>NUCLEOTIDE SEQUENCE [LARGE SCALE GENOMIC DNA]</scope>
</reference>
<evidence type="ECO:0000259" key="1">
    <source>
        <dbReference type="PROSITE" id="PS51154"/>
    </source>
</evidence>
<evidence type="ECO:0000313" key="3">
    <source>
        <dbReference type="Proteomes" id="UP001497382"/>
    </source>
</evidence>
<dbReference type="SMART" id="SM00506">
    <property type="entry name" value="A1pp"/>
    <property type="match status" value="1"/>
</dbReference>
<dbReference type="PANTHER" id="PTHR11106">
    <property type="entry name" value="GANGLIOSIDE INDUCED DIFFERENTIATION ASSOCIATED PROTEIN 2-RELATED"/>
    <property type="match status" value="1"/>
</dbReference>
<dbReference type="Pfam" id="PF01661">
    <property type="entry name" value="Macro"/>
    <property type="match status" value="1"/>
</dbReference>
<dbReference type="EMBL" id="CAXIEN010000023">
    <property type="protein sequence ID" value="CAL1266294.1"/>
    <property type="molecule type" value="Genomic_DNA"/>
</dbReference>
<dbReference type="Gene3D" id="3.40.220.10">
    <property type="entry name" value="Leucine Aminopeptidase, subunit E, domain 1"/>
    <property type="match status" value="1"/>
</dbReference>
<dbReference type="GO" id="GO:0140291">
    <property type="term" value="P:peptidyl-glutamate ADP-deribosylation"/>
    <property type="evidence" value="ECO:0007669"/>
    <property type="project" value="TreeGrafter"/>
</dbReference>
<evidence type="ECO:0000313" key="2">
    <source>
        <dbReference type="EMBL" id="CAL1266294.1"/>
    </source>
</evidence>
<dbReference type="Proteomes" id="UP001497382">
    <property type="component" value="Unassembled WGS sequence"/>
</dbReference>
<dbReference type="PANTHER" id="PTHR11106:SF27">
    <property type="entry name" value="MACRO DOMAIN-CONTAINING PROTEIN"/>
    <property type="match status" value="1"/>
</dbReference>
<dbReference type="GO" id="GO:0005654">
    <property type="term" value="C:nucleoplasm"/>
    <property type="evidence" value="ECO:0007669"/>
    <property type="project" value="TreeGrafter"/>
</dbReference>
<dbReference type="CDD" id="cd02908">
    <property type="entry name" value="Macro_OAADPr_deacetylase"/>
    <property type="match status" value="1"/>
</dbReference>
<sequence>MRLSLPCLRQELHSIQELAFVLKVMDFLKEKVKYMDMDRDEKRAMYLCKNSYVTLDEIPTWREYSKNLNKVDSSPDNYEKDEILNSKVSLFVGDITTLEIDSIVNSTNTGLLGGFYTQVDGAIHSAAGGSLLAECLSLNSCPRGEAKFTGGYQLPARYVIHTAGPFEEESELLRRCYLNSLDIAKRKGWKTIAFPCISTGVYAYPKEKAAHVALKTVREFLQKNPCAMDRVIFCLYQQADVEIYESLMQNYFPL</sequence>
<dbReference type="GO" id="GO:0006974">
    <property type="term" value="P:DNA damage response"/>
    <property type="evidence" value="ECO:0007669"/>
    <property type="project" value="TreeGrafter"/>
</dbReference>
<comment type="caution">
    <text evidence="2">The sequence shown here is derived from an EMBL/GenBank/DDBJ whole genome shotgun (WGS) entry which is preliminary data.</text>
</comment>
<organism evidence="2 3">
    <name type="scientific">Larinioides sclopetarius</name>
    <dbReference type="NCBI Taxonomy" id="280406"/>
    <lineage>
        <taxon>Eukaryota</taxon>
        <taxon>Metazoa</taxon>
        <taxon>Ecdysozoa</taxon>
        <taxon>Arthropoda</taxon>
        <taxon>Chelicerata</taxon>
        <taxon>Arachnida</taxon>
        <taxon>Araneae</taxon>
        <taxon>Araneomorphae</taxon>
        <taxon>Entelegynae</taxon>
        <taxon>Araneoidea</taxon>
        <taxon>Araneidae</taxon>
        <taxon>Larinioides</taxon>
    </lineage>
</organism>
<dbReference type="InterPro" id="IPR043472">
    <property type="entry name" value="Macro_dom-like"/>
</dbReference>
<dbReference type="AlphaFoldDB" id="A0AAV1Z4M2"/>
<protein>
    <recommendedName>
        <fullName evidence="1">Macro domain-containing protein</fullName>
    </recommendedName>
</protein>
<keyword evidence="3" id="KW-1185">Reference proteome</keyword>
<name>A0AAV1Z4M2_9ARAC</name>
<dbReference type="SUPFAM" id="SSF52949">
    <property type="entry name" value="Macro domain-like"/>
    <property type="match status" value="1"/>
</dbReference>
<accession>A0AAV1Z4M2</accession>
<feature type="domain" description="Macro" evidence="1">
    <location>
        <begin position="75"/>
        <end position="252"/>
    </location>
</feature>
<dbReference type="PROSITE" id="PS51154">
    <property type="entry name" value="MACRO"/>
    <property type="match status" value="1"/>
</dbReference>
<dbReference type="InterPro" id="IPR002589">
    <property type="entry name" value="Macro_dom"/>
</dbReference>
<dbReference type="GO" id="GO:0042278">
    <property type="term" value="P:purine nucleoside metabolic process"/>
    <property type="evidence" value="ECO:0007669"/>
    <property type="project" value="TreeGrafter"/>
</dbReference>
<proteinExistence type="predicted"/>